<evidence type="ECO:0000313" key="3">
    <source>
        <dbReference type="EMBL" id="KAJ7201061.1"/>
    </source>
</evidence>
<keyword evidence="2" id="KW-0812">Transmembrane</keyword>
<protein>
    <submittedName>
        <fullName evidence="3">Uncharacterized protein</fullName>
    </submittedName>
</protein>
<feature type="region of interest" description="Disordered" evidence="1">
    <location>
        <begin position="264"/>
        <end position="284"/>
    </location>
</feature>
<accession>A0AAD6V676</accession>
<organism evidence="3 4">
    <name type="scientific">Mycena pura</name>
    <dbReference type="NCBI Taxonomy" id="153505"/>
    <lineage>
        <taxon>Eukaryota</taxon>
        <taxon>Fungi</taxon>
        <taxon>Dikarya</taxon>
        <taxon>Basidiomycota</taxon>
        <taxon>Agaricomycotina</taxon>
        <taxon>Agaricomycetes</taxon>
        <taxon>Agaricomycetidae</taxon>
        <taxon>Agaricales</taxon>
        <taxon>Marasmiineae</taxon>
        <taxon>Mycenaceae</taxon>
        <taxon>Mycena</taxon>
    </lineage>
</organism>
<evidence type="ECO:0000313" key="4">
    <source>
        <dbReference type="Proteomes" id="UP001219525"/>
    </source>
</evidence>
<keyword evidence="2" id="KW-1133">Transmembrane helix</keyword>
<proteinExistence type="predicted"/>
<dbReference type="EMBL" id="JARJCW010000060">
    <property type="protein sequence ID" value="KAJ7201061.1"/>
    <property type="molecule type" value="Genomic_DNA"/>
</dbReference>
<keyword evidence="2" id="KW-0472">Membrane</keyword>
<feature type="transmembrane region" description="Helical" evidence="2">
    <location>
        <begin position="41"/>
        <end position="63"/>
    </location>
</feature>
<keyword evidence="4" id="KW-1185">Reference proteome</keyword>
<reference evidence="3" key="1">
    <citation type="submission" date="2023-03" db="EMBL/GenBank/DDBJ databases">
        <title>Massive genome expansion in bonnet fungi (Mycena s.s.) driven by repeated elements and novel gene families across ecological guilds.</title>
        <authorList>
            <consortium name="Lawrence Berkeley National Laboratory"/>
            <person name="Harder C.B."/>
            <person name="Miyauchi S."/>
            <person name="Viragh M."/>
            <person name="Kuo A."/>
            <person name="Thoen E."/>
            <person name="Andreopoulos B."/>
            <person name="Lu D."/>
            <person name="Skrede I."/>
            <person name="Drula E."/>
            <person name="Henrissat B."/>
            <person name="Morin E."/>
            <person name="Kohler A."/>
            <person name="Barry K."/>
            <person name="LaButti K."/>
            <person name="Morin E."/>
            <person name="Salamov A."/>
            <person name="Lipzen A."/>
            <person name="Mereny Z."/>
            <person name="Hegedus B."/>
            <person name="Baldrian P."/>
            <person name="Stursova M."/>
            <person name="Weitz H."/>
            <person name="Taylor A."/>
            <person name="Grigoriev I.V."/>
            <person name="Nagy L.G."/>
            <person name="Martin F."/>
            <person name="Kauserud H."/>
        </authorList>
    </citation>
    <scope>NUCLEOTIDE SEQUENCE</scope>
    <source>
        <strain evidence="3">9144</strain>
    </source>
</reference>
<feature type="transmembrane region" description="Helical" evidence="2">
    <location>
        <begin position="124"/>
        <end position="146"/>
    </location>
</feature>
<comment type="caution">
    <text evidence="3">The sequence shown here is derived from an EMBL/GenBank/DDBJ whole genome shotgun (WGS) entry which is preliminary data.</text>
</comment>
<sequence length="334" mass="36125">MHRRPPPLQLPFDNFFPGLAGHQRMQIDSLLSAVYQRNWRVLALCLATINTLRFYFSAVRLWAWSFLVTAVEDLRVDLSQNNFELASVSRTLATIYTVACAIELFGAFSILIRRRAFIRTYAYLAFLSAALVTGAGVVTTTAYFAFSDELLRECVVLASAGQLDTKSFFRGDAWPTTPLSVEDAKTQCLDVWGAESVSTVVSTALFYLLPAAVCFAVAYVYHCQTADAAHVANIGLTARGRESASATALRLEAIPYAPLPGSDVDTLKSTARPKPQRRTTVSPRSYQTGVAVAPVAIAGGSSLSPGPPSFSIRAGDSGYQGLRLSAGAEDDTFI</sequence>
<feature type="transmembrane region" description="Helical" evidence="2">
    <location>
        <begin position="200"/>
        <end position="221"/>
    </location>
</feature>
<dbReference type="Proteomes" id="UP001219525">
    <property type="component" value="Unassembled WGS sequence"/>
</dbReference>
<dbReference type="AlphaFoldDB" id="A0AAD6V676"/>
<gene>
    <name evidence="3" type="ORF">GGX14DRAFT_658900</name>
</gene>
<evidence type="ECO:0000256" key="2">
    <source>
        <dbReference type="SAM" id="Phobius"/>
    </source>
</evidence>
<feature type="transmembrane region" description="Helical" evidence="2">
    <location>
        <begin position="93"/>
        <end position="112"/>
    </location>
</feature>
<name>A0AAD6V676_9AGAR</name>
<evidence type="ECO:0000256" key="1">
    <source>
        <dbReference type="SAM" id="MobiDB-lite"/>
    </source>
</evidence>